<proteinExistence type="predicted"/>
<organism evidence="2 3">
    <name type="scientific">Halorussus aquaticus</name>
    <dbReference type="NCBI Taxonomy" id="2953748"/>
    <lineage>
        <taxon>Archaea</taxon>
        <taxon>Methanobacteriati</taxon>
        <taxon>Methanobacteriota</taxon>
        <taxon>Stenosarchaea group</taxon>
        <taxon>Halobacteria</taxon>
        <taxon>Halobacteriales</taxon>
        <taxon>Haladaptataceae</taxon>
        <taxon>Halorussus</taxon>
    </lineage>
</organism>
<evidence type="ECO:0000313" key="2">
    <source>
        <dbReference type="EMBL" id="MFC4823273.1"/>
    </source>
</evidence>
<dbReference type="GeneID" id="73045680"/>
<protein>
    <submittedName>
        <fullName evidence="2">Uncharacterized protein</fullName>
    </submittedName>
</protein>
<sequence length="238" mass="24614">MFDTEHATVTVVVLALAVVAPLAVGATASVAQDDRSPVGEAFGQSVDARADGDEPVGAQDDGASVGVQNLSAESVTLRNVTATDVVVRNLTVRRMDQRRNLTVRNVSLRRIVVERARLSNVTVRSATIRSRDLLSEFGVPFARGPNITGQSAQVVRIRNQTLDGAVIRNLTVRNASGLSFSVPTAVTGDAPVNASAADIAVGNASVGAVESVRVSVPNETATTGENATGRVGTTAESA</sequence>
<dbReference type="EMBL" id="JBHSHT010000001">
    <property type="protein sequence ID" value="MFC4823273.1"/>
    <property type="molecule type" value="Genomic_DNA"/>
</dbReference>
<name>A0ABD5PYB6_9EURY</name>
<accession>A0ABD5PYB6</accession>
<keyword evidence="3" id="KW-1185">Reference proteome</keyword>
<dbReference type="AlphaFoldDB" id="A0ABD5PYB6"/>
<comment type="caution">
    <text evidence="2">The sequence shown here is derived from an EMBL/GenBank/DDBJ whole genome shotgun (WGS) entry which is preliminary data.</text>
</comment>
<gene>
    <name evidence="2" type="ORF">ACFO9K_03250</name>
</gene>
<dbReference type="Proteomes" id="UP001595945">
    <property type="component" value="Unassembled WGS sequence"/>
</dbReference>
<feature type="region of interest" description="Disordered" evidence="1">
    <location>
        <begin position="218"/>
        <end position="238"/>
    </location>
</feature>
<reference evidence="2 3" key="1">
    <citation type="journal article" date="2019" name="Int. J. Syst. Evol. Microbiol.">
        <title>The Global Catalogue of Microorganisms (GCM) 10K type strain sequencing project: providing services to taxonomists for standard genome sequencing and annotation.</title>
        <authorList>
            <consortium name="The Broad Institute Genomics Platform"/>
            <consortium name="The Broad Institute Genome Sequencing Center for Infectious Disease"/>
            <person name="Wu L."/>
            <person name="Ma J."/>
        </authorList>
    </citation>
    <scope>NUCLEOTIDE SEQUENCE [LARGE SCALE GENOMIC DNA]</scope>
    <source>
        <strain evidence="2 3">XZYJ18</strain>
    </source>
</reference>
<dbReference type="RefSeq" id="WP_254267244.1">
    <property type="nucleotide sequence ID" value="NZ_CP100400.1"/>
</dbReference>
<evidence type="ECO:0000256" key="1">
    <source>
        <dbReference type="SAM" id="MobiDB-lite"/>
    </source>
</evidence>
<evidence type="ECO:0000313" key="3">
    <source>
        <dbReference type="Proteomes" id="UP001595945"/>
    </source>
</evidence>